<proteinExistence type="predicted"/>
<evidence type="ECO:0000313" key="2">
    <source>
        <dbReference type="Proteomes" id="UP000602198"/>
    </source>
</evidence>
<protein>
    <submittedName>
        <fullName evidence="1">Uncharacterized protein</fullName>
    </submittedName>
</protein>
<name>A0ABS1MGI1_9NOCA</name>
<accession>A0ABS1MGI1</accession>
<sequence>MIVGVHRDVVSWAAECRSPQPAATNLSRDAVVRAHQVMQRHRACRVGSCREKSAAFDLLVSLGRIVPDSHRTFQG</sequence>
<keyword evidence="2" id="KW-1185">Reference proteome</keyword>
<dbReference type="Proteomes" id="UP000602198">
    <property type="component" value="Unassembled WGS sequence"/>
</dbReference>
<organism evidence="1 2">
    <name type="scientific">Nocardia acididurans</name>
    <dbReference type="NCBI Taxonomy" id="2802282"/>
    <lineage>
        <taxon>Bacteria</taxon>
        <taxon>Bacillati</taxon>
        <taxon>Actinomycetota</taxon>
        <taxon>Actinomycetes</taxon>
        <taxon>Mycobacteriales</taxon>
        <taxon>Nocardiaceae</taxon>
        <taxon>Nocardia</taxon>
    </lineage>
</organism>
<reference evidence="1 2" key="1">
    <citation type="submission" date="2021-01" db="EMBL/GenBank/DDBJ databases">
        <title>WGS of actinomycetes isolated from Thailand.</title>
        <authorList>
            <person name="Thawai C."/>
        </authorList>
    </citation>
    <scope>NUCLEOTIDE SEQUENCE [LARGE SCALE GENOMIC DNA]</scope>
    <source>
        <strain evidence="1 2">LPG 2</strain>
    </source>
</reference>
<comment type="caution">
    <text evidence="1">The sequence shown here is derived from an EMBL/GenBank/DDBJ whole genome shotgun (WGS) entry which is preliminary data.</text>
</comment>
<dbReference type="RefSeq" id="WP_201957330.1">
    <property type="nucleotide sequence ID" value="NZ_JAERRJ010000019.1"/>
</dbReference>
<evidence type="ECO:0000313" key="1">
    <source>
        <dbReference type="EMBL" id="MBL1079771.1"/>
    </source>
</evidence>
<gene>
    <name evidence="1" type="ORF">JK358_35755</name>
</gene>
<dbReference type="EMBL" id="JAERRJ010000019">
    <property type="protein sequence ID" value="MBL1079771.1"/>
    <property type="molecule type" value="Genomic_DNA"/>
</dbReference>